<reference evidence="10" key="2">
    <citation type="submission" date="2024-06" db="EMBL/GenBank/DDBJ databases">
        <title>Caproicibacterium argilliputei sp. nov, a novel caproic acid producing anaerobic bacterium isolated from pit mud.</title>
        <authorList>
            <person name="Zeng C."/>
        </authorList>
    </citation>
    <scope>NUCLEOTIDE SEQUENCE [LARGE SCALE GENOMIC DNA]</scope>
    <source>
        <strain evidence="10">ZCY20-5</strain>
    </source>
</reference>
<protein>
    <submittedName>
        <fullName evidence="9">Potassium transporter TrkG</fullName>
    </submittedName>
</protein>
<dbReference type="Pfam" id="PF02386">
    <property type="entry name" value="TrkH"/>
    <property type="match status" value="1"/>
</dbReference>
<feature type="transmembrane region" description="Helical" evidence="8">
    <location>
        <begin position="128"/>
        <end position="148"/>
    </location>
</feature>
<feature type="transmembrane region" description="Helical" evidence="8">
    <location>
        <begin position="418"/>
        <end position="440"/>
    </location>
</feature>
<evidence type="ECO:0000256" key="1">
    <source>
        <dbReference type="ARBA" id="ARBA00004651"/>
    </source>
</evidence>
<evidence type="ECO:0000256" key="8">
    <source>
        <dbReference type="SAM" id="Phobius"/>
    </source>
</evidence>
<feature type="transmembrane region" description="Helical" evidence="8">
    <location>
        <begin position="78"/>
        <end position="102"/>
    </location>
</feature>
<feature type="transmembrane region" description="Helical" evidence="8">
    <location>
        <begin position="47"/>
        <end position="66"/>
    </location>
</feature>
<evidence type="ECO:0000256" key="5">
    <source>
        <dbReference type="ARBA" id="ARBA00022989"/>
    </source>
</evidence>
<feature type="transmembrane region" description="Helical" evidence="8">
    <location>
        <begin position="160"/>
        <end position="179"/>
    </location>
</feature>
<dbReference type="GO" id="GO:0030001">
    <property type="term" value="P:metal ion transport"/>
    <property type="evidence" value="ECO:0007669"/>
    <property type="project" value="UniProtKB-ARBA"/>
</dbReference>
<evidence type="ECO:0000256" key="6">
    <source>
        <dbReference type="ARBA" id="ARBA00023065"/>
    </source>
</evidence>
<dbReference type="KEGG" id="carl:PXC00_01815"/>
<name>A0AA97DBM2_9FIRM</name>
<dbReference type="Proteomes" id="UP001300604">
    <property type="component" value="Chromosome"/>
</dbReference>
<evidence type="ECO:0000256" key="3">
    <source>
        <dbReference type="ARBA" id="ARBA00022475"/>
    </source>
</evidence>
<evidence type="ECO:0000313" key="9">
    <source>
        <dbReference type="EMBL" id="WOC32633.1"/>
    </source>
</evidence>
<keyword evidence="6" id="KW-0406">Ion transport</keyword>
<dbReference type="GO" id="GO:0005886">
    <property type="term" value="C:plasma membrane"/>
    <property type="evidence" value="ECO:0007669"/>
    <property type="project" value="UniProtKB-SubCell"/>
</dbReference>
<evidence type="ECO:0000256" key="4">
    <source>
        <dbReference type="ARBA" id="ARBA00022692"/>
    </source>
</evidence>
<dbReference type="RefSeq" id="WP_275844508.1">
    <property type="nucleotide sequence ID" value="NZ_CP135996.1"/>
</dbReference>
<organism evidence="9 10">
    <name type="scientific">Caproicibacterium argilliputei</name>
    <dbReference type="NCBI Taxonomy" id="3030016"/>
    <lineage>
        <taxon>Bacteria</taxon>
        <taxon>Bacillati</taxon>
        <taxon>Bacillota</taxon>
        <taxon>Clostridia</taxon>
        <taxon>Eubacteriales</taxon>
        <taxon>Oscillospiraceae</taxon>
        <taxon>Caproicibacterium</taxon>
    </lineage>
</organism>
<keyword evidence="2" id="KW-0813">Transport</keyword>
<feature type="transmembrane region" description="Helical" evidence="8">
    <location>
        <begin position="12"/>
        <end position="35"/>
    </location>
</feature>
<dbReference type="EMBL" id="CP135996">
    <property type="protein sequence ID" value="WOC32633.1"/>
    <property type="molecule type" value="Genomic_DNA"/>
</dbReference>
<sequence length="459" mass="48941">MLSKIKMRLHRIPPVRLIVISFAVIILVGACLLSLPFATKGGQSTTFLDALFTAGSATCVTGLVLFDTYFHWTTAGQVIILTLIQLGGLGLVTFTTGMSLLLRKKLGLRNLQLAVQNTNGDSGEIGSLIRMIITFTFACEAVGALLLMIRFIPMMGAHGIWVSVFLAVSAYCNAGFDIVGNIMKDGNLIPFAADPLVCLTIGALIVIGGLGFVVISDIFHAKLQPLAHHSQRRGLNFHSRVVLLMAALLIVLGTLVFFILEYDNTLKNLPDFGAKLNAALFQSISARTAGFASVNIAQEHDFTKLFTVLLMFIGAAPGSTGGGIKTTTVLVLVCTVVSILRGKEDTIFIHRRIDKFTVYRALAITSASMCLLLIVTGIITTFDPQINGVDALFEATSAFGTVGLSAGVTPRLSAVSKIALILMMYIGRVGPLSLGLAISLRRGHLHADSVLPEGKIIVG</sequence>
<reference evidence="10" key="3">
    <citation type="submission" date="2024-06" db="EMBL/GenBank/DDBJ databases">
        <authorList>
            <person name="Zeng C."/>
        </authorList>
    </citation>
    <scope>NUCLEOTIDE SEQUENCE [LARGE SCALE GENOMIC DNA]</scope>
    <source>
        <strain evidence="10">ZCY20-5</strain>
    </source>
</reference>
<dbReference type="PANTHER" id="PTHR32024">
    <property type="entry name" value="TRK SYSTEM POTASSIUM UPTAKE PROTEIN TRKG-RELATED"/>
    <property type="match status" value="1"/>
</dbReference>
<keyword evidence="10" id="KW-1185">Reference proteome</keyword>
<gene>
    <name evidence="9" type="ORF">PXC00_01815</name>
</gene>
<keyword evidence="4 8" id="KW-0812">Transmembrane</keyword>
<accession>A0AA97DBM2</accession>
<comment type="subcellular location">
    <subcellularLocation>
        <location evidence="1">Cell membrane</location>
        <topology evidence="1">Multi-pass membrane protein</topology>
    </subcellularLocation>
</comment>
<dbReference type="GO" id="GO:0008324">
    <property type="term" value="F:monoatomic cation transmembrane transporter activity"/>
    <property type="evidence" value="ECO:0007669"/>
    <property type="project" value="InterPro"/>
</dbReference>
<keyword evidence="3" id="KW-1003">Cell membrane</keyword>
<feature type="transmembrane region" description="Helical" evidence="8">
    <location>
        <begin position="199"/>
        <end position="220"/>
    </location>
</feature>
<evidence type="ECO:0000256" key="7">
    <source>
        <dbReference type="ARBA" id="ARBA00023136"/>
    </source>
</evidence>
<dbReference type="PANTHER" id="PTHR32024:SF1">
    <property type="entry name" value="KTR SYSTEM POTASSIUM UPTAKE PROTEIN B"/>
    <property type="match status" value="1"/>
</dbReference>
<reference evidence="9 10" key="1">
    <citation type="submission" date="2024-06" db="EMBL/GenBank/DDBJ databases">
        <title>Caproicibacterium argilliputei sp. nov, a novel caproic acid producing anaerobic bacterium isolated from pit mud.</title>
        <authorList>
            <person name="Xia S."/>
        </authorList>
    </citation>
    <scope>NUCLEOTIDE SEQUENCE [LARGE SCALE GENOMIC DNA]</scope>
    <source>
        <strain evidence="9 10">ZCY20-5</strain>
    </source>
</reference>
<dbReference type="AlphaFoldDB" id="A0AA97DBM2"/>
<keyword evidence="5 8" id="KW-1133">Transmembrane helix</keyword>
<evidence type="ECO:0000256" key="2">
    <source>
        <dbReference type="ARBA" id="ARBA00022448"/>
    </source>
</evidence>
<evidence type="ECO:0000313" key="10">
    <source>
        <dbReference type="Proteomes" id="UP001300604"/>
    </source>
</evidence>
<keyword evidence="7 8" id="KW-0472">Membrane</keyword>
<dbReference type="InterPro" id="IPR003445">
    <property type="entry name" value="Cat_transpt"/>
</dbReference>
<feature type="transmembrane region" description="Helical" evidence="8">
    <location>
        <begin position="361"/>
        <end position="382"/>
    </location>
</feature>
<dbReference type="PROSITE" id="PS51257">
    <property type="entry name" value="PROKAR_LIPOPROTEIN"/>
    <property type="match status" value="1"/>
</dbReference>
<feature type="transmembrane region" description="Helical" evidence="8">
    <location>
        <begin position="309"/>
        <end position="340"/>
    </location>
</feature>
<feature type="transmembrane region" description="Helical" evidence="8">
    <location>
        <begin position="241"/>
        <end position="260"/>
    </location>
</feature>
<proteinExistence type="predicted"/>